<feature type="transmembrane region" description="Helical" evidence="1">
    <location>
        <begin position="72"/>
        <end position="92"/>
    </location>
</feature>
<feature type="transmembrane region" description="Helical" evidence="1">
    <location>
        <begin position="12"/>
        <end position="33"/>
    </location>
</feature>
<proteinExistence type="predicted"/>
<dbReference type="EMBL" id="BOOP01000017">
    <property type="protein sequence ID" value="GII38761.1"/>
    <property type="molecule type" value="Genomic_DNA"/>
</dbReference>
<reference evidence="2 3" key="1">
    <citation type="submission" date="2021-01" db="EMBL/GenBank/DDBJ databases">
        <title>Whole genome shotgun sequence of Planotetraspora phitsanulokensis NBRC 104273.</title>
        <authorList>
            <person name="Komaki H."/>
            <person name="Tamura T."/>
        </authorList>
    </citation>
    <scope>NUCLEOTIDE SEQUENCE [LARGE SCALE GENOMIC DNA]</scope>
    <source>
        <strain evidence="2 3">NBRC 104273</strain>
    </source>
</reference>
<organism evidence="2 3">
    <name type="scientific">Planotetraspora phitsanulokensis</name>
    <dbReference type="NCBI Taxonomy" id="575192"/>
    <lineage>
        <taxon>Bacteria</taxon>
        <taxon>Bacillati</taxon>
        <taxon>Actinomycetota</taxon>
        <taxon>Actinomycetes</taxon>
        <taxon>Streptosporangiales</taxon>
        <taxon>Streptosporangiaceae</taxon>
        <taxon>Planotetraspora</taxon>
    </lineage>
</organism>
<name>A0A8J3U8C4_9ACTN</name>
<sequence>MRYTEAEMAKAANAALMFFLELGVLFSVGYWGFTVSESLPLRLLAGIGAPALFIAVWAIFGAANNPPVPLKGIARAVLEILWFGGGAAALIASGLVTAGTVFAAVYIVNAVLRLIWHQV</sequence>
<keyword evidence="3" id="KW-1185">Reference proteome</keyword>
<evidence type="ECO:0000313" key="3">
    <source>
        <dbReference type="Proteomes" id="UP000622547"/>
    </source>
</evidence>
<protein>
    <recommendedName>
        <fullName evidence="4">DUF2568 domain-containing protein</fullName>
    </recommendedName>
</protein>
<dbReference type="Proteomes" id="UP000622547">
    <property type="component" value="Unassembled WGS sequence"/>
</dbReference>
<keyword evidence="1" id="KW-0472">Membrane</keyword>
<comment type="caution">
    <text evidence="2">The sequence shown here is derived from an EMBL/GenBank/DDBJ whole genome shotgun (WGS) entry which is preliminary data.</text>
</comment>
<evidence type="ECO:0000313" key="2">
    <source>
        <dbReference type="EMBL" id="GII38761.1"/>
    </source>
</evidence>
<evidence type="ECO:0008006" key="4">
    <source>
        <dbReference type="Google" id="ProtNLM"/>
    </source>
</evidence>
<accession>A0A8J3U8C4</accession>
<feature type="transmembrane region" description="Helical" evidence="1">
    <location>
        <begin position="39"/>
        <end position="60"/>
    </location>
</feature>
<keyword evidence="1" id="KW-1133">Transmembrane helix</keyword>
<evidence type="ECO:0000256" key="1">
    <source>
        <dbReference type="SAM" id="Phobius"/>
    </source>
</evidence>
<dbReference type="Pfam" id="PF10823">
    <property type="entry name" value="DUF2568"/>
    <property type="match status" value="1"/>
</dbReference>
<gene>
    <name evidence="2" type="ORF">Pph01_37640</name>
</gene>
<dbReference type="InterPro" id="IPR021214">
    <property type="entry name" value="DUF2568"/>
</dbReference>
<dbReference type="AlphaFoldDB" id="A0A8J3U8C4"/>
<keyword evidence="1" id="KW-0812">Transmembrane</keyword>